<dbReference type="EMBL" id="JAATWM020000048">
    <property type="protein sequence ID" value="KAF9871047.1"/>
    <property type="molecule type" value="Genomic_DNA"/>
</dbReference>
<reference evidence="1" key="1">
    <citation type="submission" date="2020-03" db="EMBL/GenBank/DDBJ databases">
        <authorList>
            <person name="He L."/>
        </authorList>
    </citation>
    <scope>NUCLEOTIDE SEQUENCE</scope>
    <source>
        <strain evidence="1">CkLH20</strain>
    </source>
</reference>
<dbReference type="OrthoDB" id="5236270at2759"/>
<dbReference type="AlphaFoldDB" id="A0A9P6HU43"/>
<comment type="caution">
    <text evidence="1">The sequence shown here is derived from an EMBL/GenBank/DDBJ whole genome shotgun (WGS) entry which is preliminary data.</text>
</comment>
<reference evidence="1" key="2">
    <citation type="submission" date="2020-11" db="EMBL/GenBank/DDBJ databases">
        <title>Whole genome sequencing of Colletotrichum sp.</title>
        <authorList>
            <person name="Li H."/>
        </authorList>
    </citation>
    <scope>NUCLEOTIDE SEQUENCE</scope>
    <source>
        <strain evidence="1">CkLH20</strain>
    </source>
</reference>
<gene>
    <name evidence="1" type="ORF">CkaCkLH20_11464</name>
</gene>
<name>A0A9P6HU43_9PEZI</name>
<accession>A0A9P6HU43</accession>
<dbReference type="GeneID" id="62167252"/>
<dbReference type="RefSeq" id="XP_038740508.1">
    <property type="nucleotide sequence ID" value="XM_038894178.1"/>
</dbReference>
<evidence type="ECO:0000313" key="1">
    <source>
        <dbReference type="EMBL" id="KAF9871047.1"/>
    </source>
</evidence>
<dbReference type="Proteomes" id="UP000781932">
    <property type="component" value="Unassembled WGS sequence"/>
</dbReference>
<sequence>MPCSNADRNLWLAYANAVKEASGFEPDHNVAMYLARNARKGPFISSKIPTEYINARIYEACDNRLSPDNLFYDPTSRDSYTRHLMTYLASVDVGARGEVAHEIKQRFQDFEAALGALDRSREKAFKTFRKHSETRMTGDLTFSQWHQTNAPAFCNAISNVEAASAALLSAGSVLIGPAAQRWNQDLRKIIDALTSDQSVPGISMMAEHPSASKDQELLNAVLSRKKAPAAKNALSVPAYYSPEYEDVVKDWIKAGPNEELCDEFYVRYAEGEIADEGGFGQEAREGELDYDYPPWISFHMNGRDEVIKTEVRDGDIDITLRFEKIKILAVSSGAW</sequence>
<keyword evidence="2" id="KW-1185">Reference proteome</keyword>
<evidence type="ECO:0000313" key="2">
    <source>
        <dbReference type="Proteomes" id="UP000781932"/>
    </source>
</evidence>
<protein>
    <submittedName>
        <fullName evidence="1">Uncharacterized protein</fullName>
    </submittedName>
</protein>
<organism evidence="1 2">
    <name type="scientific">Colletotrichum karsti</name>
    <dbReference type="NCBI Taxonomy" id="1095194"/>
    <lineage>
        <taxon>Eukaryota</taxon>
        <taxon>Fungi</taxon>
        <taxon>Dikarya</taxon>
        <taxon>Ascomycota</taxon>
        <taxon>Pezizomycotina</taxon>
        <taxon>Sordariomycetes</taxon>
        <taxon>Hypocreomycetidae</taxon>
        <taxon>Glomerellales</taxon>
        <taxon>Glomerellaceae</taxon>
        <taxon>Colletotrichum</taxon>
        <taxon>Colletotrichum boninense species complex</taxon>
    </lineage>
</organism>
<proteinExistence type="predicted"/>